<dbReference type="EMBL" id="BIFT01000002">
    <property type="protein sequence ID" value="GCE29804.1"/>
    <property type="molecule type" value="Genomic_DNA"/>
</dbReference>
<accession>A0A402BEJ5</accession>
<dbReference type="AlphaFoldDB" id="A0A402BEJ5"/>
<organism evidence="1 2">
    <name type="scientific">Dictyobacter alpinus</name>
    <dbReference type="NCBI Taxonomy" id="2014873"/>
    <lineage>
        <taxon>Bacteria</taxon>
        <taxon>Bacillati</taxon>
        <taxon>Chloroflexota</taxon>
        <taxon>Ktedonobacteria</taxon>
        <taxon>Ktedonobacterales</taxon>
        <taxon>Dictyobacteraceae</taxon>
        <taxon>Dictyobacter</taxon>
    </lineage>
</organism>
<dbReference type="Proteomes" id="UP000287171">
    <property type="component" value="Unassembled WGS sequence"/>
</dbReference>
<comment type="caution">
    <text evidence="1">The sequence shown here is derived from an EMBL/GenBank/DDBJ whole genome shotgun (WGS) entry which is preliminary data.</text>
</comment>
<gene>
    <name evidence="1" type="ORF">KDA_52880</name>
</gene>
<evidence type="ECO:0000313" key="1">
    <source>
        <dbReference type="EMBL" id="GCE29804.1"/>
    </source>
</evidence>
<evidence type="ECO:0000313" key="2">
    <source>
        <dbReference type="Proteomes" id="UP000287171"/>
    </source>
</evidence>
<name>A0A402BEJ5_9CHLR</name>
<reference evidence="2" key="1">
    <citation type="submission" date="2018-12" db="EMBL/GenBank/DDBJ databases">
        <title>Tengunoibacter tsumagoiensis gen. nov., sp. nov., Dictyobacter kobayashii sp. nov., D. alpinus sp. nov., and D. joshuensis sp. nov. and description of Dictyobacteraceae fam. nov. within the order Ktedonobacterales isolated from Tengu-no-mugimeshi.</title>
        <authorList>
            <person name="Wang C.M."/>
            <person name="Zheng Y."/>
            <person name="Sakai Y."/>
            <person name="Toyoda A."/>
            <person name="Minakuchi Y."/>
            <person name="Abe K."/>
            <person name="Yokota A."/>
            <person name="Yabe S."/>
        </authorList>
    </citation>
    <scope>NUCLEOTIDE SEQUENCE [LARGE SCALE GENOMIC DNA]</scope>
    <source>
        <strain evidence="2">Uno16</strain>
    </source>
</reference>
<keyword evidence="2" id="KW-1185">Reference proteome</keyword>
<protein>
    <submittedName>
        <fullName evidence="1">Uncharacterized protein</fullName>
    </submittedName>
</protein>
<proteinExistence type="predicted"/>
<sequence>MDSLFLHAYWDIEQVTQSIAVQIRASKQPLIRSSDEAKNLTSCDDVPGFLVLSPVEVRSWEMSLPL</sequence>